<name>A0A9X1YYS8_9PSED</name>
<feature type="transmembrane region" description="Helical" evidence="2">
    <location>
        <begin position="21"/>
        <end position="39"/>
    </location>
</feature>
<dbReference type="AlphaFoldDB" id="A0A9X1YYS8"/>
<evidence type="ECO:0000313" key="4">
    <source>
        <dbReference type="Proteomes" id="UP001155059"/>
    </source>
</evidence>
<keyword evidence="2" id="KW-0472">Membrane</keyword>
<dbReference type="InterPro" id="IPR052534">
    <property type="entry name" value="Extracell_DNA_Util/SecSys_Comp"/>
</dbReference>
<organism evidence="3 4">
    <name type="scientific">Pseudomonas morbosilactucae</name>
    <dbReference type="NCBI Taxonomy" id="2938197"/>
    <lineage>
        <taxon>Bacteria</taxon>
        <taxon>Pseudomonadati</taxon>
        <taxon>Pseudomonadota</taxon>
        <taxon>Gammaproteobacteria</taxon>
        <taxon>Pseudomonadales</taxon>
        <taxon>Pseudomonadaceae</taxon>
        <taxon>Pseudomonas</taxon>
    </lineage>
</organism>
<gene>
    <name evidence="3" type="ORF">M1B34_22865</name>
</gene>
<sequence>MALINLLPWRDERREQRRRQFYGALLMLLLVAAGSILLAERFIGSAIERQVARNQYLAREHARLDERLLRLDEVKAQRQQLLERMQVIEGLKNNRLISPRIFDQLVRTLPDGVHFRRVSLVDQTLTLSGVAESNHRVSALLRNLQASAWFAAPSLSEVQAAEASPSESAYGFQLTVHPVLAPFTGATP</sequence>
<keyword evidence="1" id="KW-0175">Coiled coil</keyword>
<dbReference type="InterPro" id="IPR007813">
    <property type="entry name" value="PilN"/>
</dbReference>
<proteinExistence type="predicted"/>
<evidence type="ECO:0000256" key="2">
    <source>
        <dbReference type="SAM" id="Phobius"/>
    </source>
</evidence>
<keyword evidence="2" id="KW-1133">Transmembrane helix</keyword>
<dbReference type="PANTHER" id="PTHR40278:SF2">
    <property type="entry name" value="TYPE IV PILUS INNER MEMBRANE COMPONENT PILN"/>
    <property type="match status" value="1"/>
</dbReference>
<evidence type="ECO:0000256" key="1">
    <source>
        <dbReference type="SAM" id="Coils"/>
    </source>
</evidence>
<dbReference type="GO" id="GO:0043683">
    <property type="term" value="P:type IV pilus assembly"/>
    <property type="evidence" value="ECO:0007669"/>
    <property type="project" value="TreeGrafter"/>
</dbReference>
<feature type="coiled-coil region" evidence="1">
    <location>
        <begin position="64"/>
        <end position="91"/>
    </location>
</feature>
<protein>
    <submittedName>
        <fullName evidence="3">PilN domain-containing protein</fullName>
    </submittedName>
</protein>
<comment type="caution">
    <text evidence="3">The sequence shown here is derived from an EMBL/GenBank/DDBJ whole genome shotgun (WGS) entry which is preliminary data.</text>
</comment>
<evidence type="ECO:0000313" key="3">
    <source>
        <dbReference type="EMBL" id="MCK9800449.1"/>
    </source>
</evidence>
<keyword evidence="2" id="KW-0812">Transmembrane</keyword>
<dbReference type="EMBL" id="JALQCW010000065">
    <property type="protein sequence ID" value="MCK9800449.1"/>
    <property type="molecule type" value="Genomic_DNA"/>
</dbReference>
<dbReference type="RefSeq" id="WP_268266290.1">
    <property type="nucleotide sequence ID" value="NZ_JALQCW010000065.1"/>
</dbReference>
<reference evidence="3 4" key="1">
    <citation type="journal article" date="2022" name="Int. J. Syst. Evol. Microbiol.">
        <title>Pseudomonas aegrilactucae sp. nov. and Pseudomonas morbosilactucae sp. nov., pathogens causing bacterial rot of lettuce in Japan.</title>
        <authorList>
            <person name="Sawada H."/>
            <person name="Fujikawa T."/>
            <person name="Satou M."/>
        </authorList>
    </citation>
    <scope>NUCLEOTIDE SEQUENCE [LARGE SCALE GENOMIC DNA]</scope>
    <source>
        <strain evidence="3 4">MAFF 302030</strain>
    </source>
</reference>
<dbReference type="PANTHER" id="PTHR40278">
    <property type="entry name" value="DNA UTILIZATION PROTEIN HOFN"/>
    <property type="match status" value="1"/>
</dbReference>
<accession>A0A9X1YYS8</accession>
<dbReference type="Proteomes" id="UP001155059">
    <property type="component" value="Unassembled WGS sequence"/>
</dbReference>
<reference evidence="3 4" key="2">
    <citation type="journal article" date="2023" name="Plant Pathol.">
        <title>Dismantling and reorganizing Pseudomonas marginalis sensu#lato.</title>
        <authorList>
            <person name="Sawada H."/>
            <person name="Fujikawa T."/>
            <person name="Satou M."/>
        </authorList>
    </citation>
    <scope>NUCLEOTIDE SEQUENCE [LARGE SCALE GENOMIC DNA]</scope>
    <source>
        <strain evidence="3 4">MAFF 302030</strain>
    </source>
</reference>
<dbReference type="Pfam" id="PF05137">
    <property type="entry name" value="PilN"/>
    <property type="match status" value="1"/>
</dbReference>
<dbReference type="GO" id="GO:0043107">
    <property type="term" value="P:type IV pilus-dependent motility"/>
    <property type="evidence" value="ECO:0007669"/>
    <property type="project" value="TreeGrafter"/>
</dbReference>